<evidence type="ECO:0000256" key="4">
    <source>
        <dbReference type="ARBA" id="ARBA00023004"/>
    </source>
</evidence>
<proteinExistence type="inferred from homology"/>
<dbReference type="HAMAP" id="MF_02040">
    <property type="entry name" value="Mrp_NBP35"/>
    <property type="match status" value="1"/>
</dbReference>
<dbReference type="InterPro" id="IPR027417">
    <property type="entry name" value="P-loop_NTPase"/>
</dbReference>
<dbReference type="InterPro" id="IPR034904">
    <property type="entry name" value="FSCA_dom_sf"/>
</dbReference>
<dbReference type="PANTHER" id="PTHR42961:SF2">
    <property type="entry name" value="IRON-SULFUR PROTEIN NUBPL"/>
    <property type="match status" value="1"/>
</dbReference>
<name>A0A382BRA7_9ZZZZ</name>
<evidence type="ECO:0000256" key="3">
    <source>
        <dbReference type="ARBA" id="ARBA00022840"/>
    </source>
</evidence>
<accession>A0A382BRA7</accession>
<keyword evidence="5" id="KW-0411">Iron-sulfur</keyword>
<evidence type="ECO:0000256" key="5">
    <source>
        <dbReference type="ARBA" id="ARBA00023014"/>
    </source>
</evidence>
<dbReference type="InterPro" id="IPR019591">
    <property type="entry name" value="Mrp/NBP35_ATP-bd"/>
</dbReference>
<feature type="domain" description="MIP18 family-like" evidence="7">
    <location>
        <begin position="8"/>
        <end position="75"/>
    </location>
</feature>
<feature type="compositionally biased region" description="Gly residues" evidence="6">
    <location>
        <begin position="86"/>
        <end position="96"/>
    </location>
</feature>
<evidence type="ECO:0000256" key="1">
    <source>
        <dbReference type="ARBA" id="ARBA00022723"/>
    </source>
</evidence>
<dbReference type="InterPro" id="IPR044304">
    <property type="entry name" value="NUBPL-like"/>
</dbReference>
<keyword evidence="4" id="KW-0408">Iron</keyword>
<dbReference type="AlphaFoldDB" id="A0A382BRA7"/>
<feature type="region of interest" description="Disordered" evidence="6">
    <location>
        <begin position="82"/>
        <end position="107"/>
    </location>
</feature>
<evidence type="ECO:0000313" key="8">
    <source>
        <dbReference type="EMBL" id="SVB15687.1"/>
    </source>
</evidence>
<dbReference type="Pfam" id="PF01883">
    <property type="entry name" value="FeS_assembly_P"/>
    <property type="match status" value="1"/>
</dbReference>
<dbReference type="GO" id="GO:0046872">
    <property type="term" value="F:metal ion binding"/>
    <property type="evidence" value="ECO:0007669"/>
    <property type="project" value="UniProtKB-KW"/>
</dbReference>
<evidence type="ECO:0000256" key="2">
    <source>
        <dbReference type="ARBA" id="ARBA00022741"/>
    </source>
</evidence>
<dbReference type="EMBL" id="UINC01030763">
    <property type="protein sequence ID" value="SVB15687.1"/>
    <property type="molecule type" value="Genomic_DNA"/>
</dbReference>
<keyword evidence="3" id="KW-0067">ATP-binding</keyword>
<dbReference type="GO" id="GO:0140663">
    <property type="term" value="F:ATP-dependent FeS chaperone activity"/>
    <property type="evidence" value="ECO:0007669"/>
    <property type="project" value="InterPro"/>
</dbReference>
<dbReference type="InterPro" id="IPR002744">
    <property type="entry name" value="MIP18-like"/>
</dbReference>
<keyword evidence="1" id="KW-0479">Metal-binding</keyword>
<evidence type="ECO:0000256" key="6">
    <source>
        <dbReference type="SAM" id="MobiDB-lite"/>
    </source>
</evidence>
<dbReference type="Gene3D" id="3.40.50.300">
    <property type="entry name" value="P-loop containing nucleotide triphosphate hydrolases"/>
    <property type="match status" value="1"/>
</dbReference>
<dbReference type="SUPFAM" id="SSF117916">
    <property type="entry name" value="Fe-S cluster assembly (FSCA) domain-like"/>
    <property type="match status" value="1"/>
</dbReference>
<dbReference type="SUPFAM" id="SSF52540">
    <property type="entry name" value="P-loop containing nucleoside triphosphate hydrolases"/>
    <property type="match status" value="1"/>
</dbReference>
<dbReference type="GO" id="GO:0016226">
    <property type="term" value="P:iron-sulfur cluster assembly"/>
    <property type="evidence" value="ECO:0007669"/>
    <property type="project" value="InterPro"/>
</dbReference>
<dbReference type="PANTHER" id="PTHR42961">
    <property type="entry name" value="IRON-SULFUR PROTEIN NUBPL"/>
    <property type="match status" value="1"/>
</dbReference>
<reference evidence="8" key="1">
    <citation type="submission" date="2018-05" db="EMBL/GenBank/DDBJ databases">
        <authorList>
            <person name="Lanie J.A."/>
            <person name="Ng W.-L."/>
            <person name="Kazmierczak K.M."/>
            <person name="Andrzejewski T.M."/>
            <person name="Davidsen T.M."/>
            <person name="Wayne K.J."/>
            <person name="Tettelin H."/>
            <person name="Glass J.I."/>
            <person name="Rusch D."/>
            <person name="Podicherti R."/>
            <person name="Tsui H.-C.T."/>
            <person name="Winkler M.E."/>
        </authorList>
    </citation>
    <scope>NUCLEOTIDE SEQUENCE</scope>
</reference>
<dbReference type="GO" id="GO:0051539">
    <property type="term" value="F:4 iron, 4 sulfur cluster binding"/>
    <property type="evidence" value="ECO:0007669"/>
    <property type="project" value="TreeGrafter"/>
</dbReference>
<protein>
    <recommendedName>
        <fullName evidence="7">MIP18 family-like domain-containing protein</fullName>
    </recommendedName>
</protein>
<evidence type="ECO:0000259" key="7">
    <source>
        <dbReference type="Pfam" id="PF01883"/>
    </source>
</evidence>
<dbReference type="FunFam" id="3.40.50.300:FF:001119">
    <property type="entry name" value="Iron-sulfur cluster carrier protein"/>
    <property type="match status" value="1"/>
</dbReference>
<gene>
    <name evidence="8" type="ORF">METZ01_LOCUS168541</name>
</gene>
<dbReference type="CDD" id="cd02037">
    <property type="entry name" value="Mrp_NBP35"/>
    <property type="match status" value="1"/>
</dbReference>
<dbReference type="Pfam" id="PF10609">
    <property type="entry name" value="ParA"/>
    <property type="match status" value="1"/>
</dbReference>
<dbReference type="GO" id="GO:0005524">
    <property type="term" value="F:ATP binding"/>
    <property type="evidence" value="ECO:0007669"/>
    <property type="project" value="UniProtKB-KW"/>
</dbReference>
<dbReference type="InterPro" id="IPR033756">
    <property type="entry name" value="YlxH/NBP35"/>
</dbReference>
<organism evidence="8">
    <name type="scientific">marine metagenome</name>
    <dbReference type="NCBI Taxonomy" id="408172"/>
    <lineage>
        <taxon>unclassified sequences</taxon>
        <taxon>metagenomes</taxon>
        <taxon>ecological metagenomes</taxon>
    </lineage>
</organism>
<keyword evidence="2" id="KW-0547">Nucleotide-binding</keyword>
<sequence length="367" mass="38046">MNADELRRSVMATLAGISHPGSGKDLIAGAHVQNLEVDDAGIARFQFLLRPDDPTDLVKEVRTAVEVLDGITEVKLKVDLPQMAPAGGGGRQGGLKPGSVPAPTPKPGILPDVRHVVAVSSGKGGVGKSMVAANLAAAIAGTGRRVGLLDADIYGPNIPLMFGVEKRPNVSGEKGNELIEPLEAHGVRLMSLGFLLDKEQPAIMRGPLIAGVLKQFLQQVDWGQLDLLVIDMPPGTGDAQLSLVQTIDLDGAVMVTTPQDVSTGDVRRGVKMFERVNTRVLGIVENMSGLACPHCNEVVNVFGSGGGEALAKEMELPFLGRIPLDPAVAEAGDSGAPTVVSAPNSSAAEALDGVANTVLDRISALIA</sequence>